<sequence>MKKLERPALSLILVLCLMLSACGSASNTELPDPTAEPVPTATPEPTPTPDPVKTKAEALLADMSLHEKVCQLFVVRPEVLTGLSPVTVAGEATQQALENYPVGGLIYSVDNLVTQEQTREMIENTQSYSKIPLIISADEEGGNVGRLMYKLGTTFIHSMYSYKDEGPETAYQNALTIGTDMVSCLFNTDYAPVADVWTNPANTVIGDRAYSDDFEQAAELVASAVQGFTDAGVVCCLKHFPGHGDTDTDTHEGAAVVDKSLEELRAGELLPFISGIEAGADMVMIGHITVTALDEVPATISEAVISGLLREELGWDGVVITDSLDMGAMAGYDNGEVCVRFIEAGGDILLGVPDLAAAVSAVEAAVSEGRLTEQRLDESVQRILELKIEHGIIS</sequence>
<dbReference type="PANTHER" id="PTHR30480:SF13">
    <property type="entry name" value="BETA-HEXOSAMINIDASE"/>
    <property type="match status" value="1"/>
</dbReference>
<name>A0A9D1G7Q5_9FIRM</name>
<reference evidence="9" key="1">
    <citation type="submission" date="2020-10" db="EMBL/GenBank/DDBJ databases">
        <authorList>
            <person name="Gilroy R."/>
        </authorList>
    </citation>
    <scope>NUCLEOTIDE SEQUENCE</scope>
    <source>
        <strain evidence="9">ChiHecec3B27-6122</strain>
    </source>
</reference>
<dbReference type="Pfam" id="PF00933">
    <property type="entry name" value="Glyco_hydro_3"/>
    <property type="match status" value="1"/>
</dbReference>
<dbReference type="GO" id="GO:0009254">
    <property type="term" value="P:peptidoglycan turnover"/>
    <property type="evidence" value="ECO:0007669"/>
    <property type="project" value="TreeGrafter"/>
</dbReference>
<feature type="compositionally biased region" description="Pro residues" evidence="6">
    <location>
        <begin position="34"/>
        <end position="50"/>
    </location>
</feature>
<keyword evidence="5" id="KW-0326">Glycosidase</keyword>
<comment type="catalytic activity">
    <reaction evidence="1">
        <text>Hydrolysis of terminal non-reducing N-acetyl-D-hexosamine residues in N-acetyl-beta-D-hexosaminides.</text>
        <dbReference type="EC" id="3.2.1.52"/>
    </reaction>
</comment>
<dbReference type="EMBL" id="DVJS01000236">
    <property type="protein sequence ID" value="HIS98179.1"/>
    <property type="molecule type" value="Genomic_DNA"/>
</dbReference>
<evidence type="ECO:0000256" key="3">
    <source>
        <dbReference type="ARBA" id="ARBA00012663"/>
    </source>
</evidence>
<accession>A0A9D1G7Q5</accession>
<keyword evidence="4 9" id="KW-0378">Hydrolase</keyword>
<proteinExistence type="inferred from homology"/>
<evidence type="ECO:0000313" key="9">
    <source>
        <dbReference type="EMBL" id="HIS98179.1"/>
    </source>
</evidence>
<evidence type="ECO:0000256" key="6">
    <source>
        <dbReference type="SAM" id="MobiDB-lite"/>
    </source>
</evidence>
<dbReference type="InterPro" id="IPR017853">
    <property type="entry name" value="GH"/>
</dbReference>
<dbReference type="Gene3D" id="3.20.20.300">
    <property type="entry name" value="Glycoside hydrolase, family 3, N-terminal domain"/>
    <property type="match status" value="1"/>
</dbReference>
<dbReference type="EC" id="3.2.1.52" evidence="3"/>
<feature type="signal peptide" evidence="7">
    <location>
        <begin position="1"/>
        <end position="25"/>
    </location>
</feature>
<dbReference type="InterPro" id="IPR001764">
    <property type="entry name" value="Glyco_hydro_3_N"/>
</dbReference>
<evidence type="ECO:0000256" key="7">
    <source>
        <dbReference type="SAM" id="SignalP"/>
    </source>
</evidence>
<evidence type="ECO:0000256" key="1">
    <source>
        <dbReference type="ARBA" id="ARBA00001231"/>
    </source>
</evidence>
<dbReference type="AlphaFoldDB" id="A0A9D1G7Q5"/>
<protein>
    <recommendedName>
        <fullName evidence="3">beta-N-acetylhexosaminidase</fullName>
        <ecNumber evidence="3">3.2.1.52</ecNumber>
    </recommendedName>
</protein>
<organism evidence="9 10">
    <name type="scientific">Candidatus Scatomorpha pullistercoris</name>
    <dbReference type="NCBI Taxonomy" id="2840929"/>
    <lineage>
        <taxon>Bacteria</taxon>
        <taxon>Bacillati</taxon>
        <taxon>Bacillota</taxon>
        <taxon>Clostridia</taxon>
        <taxon>Eubacteriales</taxon>
        <taxon>Candidatus Scatomorpha</taxon>
    </lineage>
</organism>
<dbReference type="PROSITE" id="PS51257">
    <property type="entry name" value="PROKAR_LIPOPROTEIN"/>
    <property type="match status" value="1"/>
</dbReference>
<comment type="caution">
    <text evidence="9">The sequence shown here is derived from an EMBL/GenBank/DDBJ whole genome shotgun (WGS) entry which is preliminary data.</text>
</comment>
<evidence type="ECO:0000256" key="5">
    <source>
        <dbReference type="ARBA" id="ARBA00023295"/>
    </source>
</evidence>
<evidence type="ECO:0000259" key="8">
    <source>
        <dbReference type="Pfam" id="PF00933"/>
    </source>
</evidence>
<gene>
    <name evidence="9" type="ORF">IAD42_09400</name>
</gene>
<reference evidence="9" key="2">
    <citation type="journal article" date="2021" name="PeerJ">
        <title>Extensive microbial diversity within the chicken gut microbiome revealed by metagenomics and culture.</title>
        <authorList>
            <person name="Gilroy R."/>
            <person name="Ravi A."/>
            <person name="Getino M."/>
            <person name="Pursley I."/>
            <person name="Horton D.L."/>
            <person name="Alikhan N.F."/>
            <person name="Baker D."/>
            <person name="Gharbi K."/>
            <person name="Hall N."/>
            <person name="Watson M."/>
            <person name="Adriaenssens E.M."/>
            <person name="Foster-Nyarko E."/>
            <person name="Jarju S."/>
            <person name="Secka A."/>
            <person name="Antonio M."/>
            <person name="Oren A."/>
            <person name="Chaudhuri R.R."/>
            <person name="La Ragione R."/>
            <person name="Hildebrand F."/>
            <person name="Pallen M.J."/>
        </authorList>
    </citation>
    <scope>NUCLEOTIDE SEQUENCE</scope>
    <source>
        <strain evidence="9">ChiHecec3B27-6122</strain>
    </source>
</reference>
<dbReference type="InterPro" id="IPR019800">
    <property type="entry name" value="Glyco_hydro_3_AS"/>
</dbReference>
<keyword evidence="7" id="KW-0732">Signal</keyword>
<dbReference type="GO" id="GO:0004563">
    <property type="term" value="F:beta-N-acetylhexosaminidase activity"/>
    <property type="evidence" value="ECO:0007669"/>
    <property type="project" value="UniProtKB-EC"/>
</dbReference>
<dbReference type="Proteomes" id="UP000886876">
    <property type="component" value="Unassembled WGS sequence"/>
</dbReference>
<dbReference type="SUPFAM" id="SSF51445">
    <property type="entry name" value="(Trans)glycosidases"/>
    <property type="match status" value="1"/>
</dbReference>
<feature type="region of interest" description="Disordered" evidence="6">
    <location>
        <begin position="27"/>
        <end position="51"/>
    </location>
</feature>
<evidence type="ECO:0000256" key="2">
    <source>
        <dbReference type="ARBA" id="ARBA00005336"/>
    </source>
</evidence>
<feature type="domain" description="Glycoside hydrolase family 3 N-terminal" evidence="8">
    <location>
        <begin position="65"/>
        <end position="386"/>
    </location>
</feature>
<dbReference type="InterPro" id="IPR050226">
    <property type="entry name" value="NagZ_Beta-hexosaminidase"/>
</dbReference>
<dbReference type="InterPro" id="IPR036962">
    <property type="entry name" value="Glyco_hydro_3_N_sf"/>
</dbReference>
<evidence type="ECO:0000256" key="4">
    <source>
        <dbReference type="ARBA" id="ARBA00022801"/>
    </source>
</evidence>
<dbReference type="PANTHER" id="PTHR30480">
    <property type="entry name" value="BETA-HEXOSAMINIDASE-RELATED"/>
    <property type="match status" value="1"/>
</dbReference>
<comment type="similarity">
    <text evidence="2">Belongs to the glycosyl hydrolase 3 family.</text>
</comment>
<dbReference type="GO" id="GO:0005975">
    <property type="term" value="P:carbohydrate metabolic process"/>
    <property type="evidence" value="ECO:0007669"/>
    <property type="project" value="InterPro"/>
</dbReference>
<dbReference type="PROSITE" id="PS00775">
    <property type="entry name" value="GLYCOSYL_HYDROL_F3"/>
    <property type="match status" value="1"/>
</dbReference>
<feature type="chain" id="PRO_5038417774" description="beta-N-acetylhexosaminidase" evidence="7">
    <location>
        <begin position="26"/>
        <end position="394"/>
    </location>
</feature>
<evidence type="ECO:0000313" key="10">
    <source>
        <dbReference type="Proteomes" id="UP000886876"/>
    </source>
</evidence>